<feature type="domain" description="FCP1 homology" evidence="13">
    <location>
        <begin position="161"/>
        <end position="321"/>
    </location>
</feature>
<evidence type="ECO:0000256" key="12">
    <source>
        <dbReference type="ARBA" id="ARBA00048336"/>
    </source>
</evidence>
<gene>
    <name evidence="14" type="ORF">E2986_07267</name>
</gene>
<keyword evidence="5" id="KW-0479">Metal-binding</keyword>
<dbReference type="GO" id="GO:0090364">
    <property type="term" value="P:regulation of proteasome assembly"/>
    <property type="evidence" value="ECO:0007669"/>
    <property type="project" value="InterPro"/>
</dbReference>
<keyword evidence="7" id="KW-0460">Magnesium</keyword>
<comment type="catalytic activity">
    <reaction evidence="11">
        <text>O-phospho-L-seryl-[protein] + H2O = L-seryl-[protein] + phosphate</text>
        <dbReference type="Rhea" id="RHEA:20629"/>
        <dbReference type="Rhea" id="RHEA-COMP:9863"/>
        <dbReference type="Rhea" id="RHEA-COMP:11604"/>
        <dbReference type="ChEBI" id="CHEBI:15377"/>
        <dbReference type="ChEBI" id="CHEBI:29999"/>
        <dbReference type="ChEBI" id="CHEBI:43474"/>
        <dbReference type="ChEBI" id="CHEBI:83421"/>
        <dbReference type="EC" id="3.1.3.16"/>
    </reaction>
</comment>
<dbReference type="InterPro" id="IPR023214">
    <property type="entry name" value="HAD_sf"/>
</dbReference>
<dbReference type="InterPro" id="IPR051658">
    <property type="entry name" value="UBLCP1"/>
</dbReference>
<evidence type="ECO:0000256" key="5">
    <source>
        <dbReference type="ARBA" id="ARBA00022723"/>
    </source>
</evidence>
<evidence type="ECO:0000313" key="15">
    <source>
        <dbReference type="Proteomes" id="UP000655588"/>
    </source>
</evidence>
<evidence type="ECO:0000256" key="7">
    <source>
        <dbReference type="ARBA" id="ARBA00022842"/>
    </source>
</evidence>
<keyword evidence="15" id="KW-1185">Reference proteome</keyword>
<dbReference type="PANTHER" id="PTHR48493">
    <property type="entry name" value="UBIQUITIN-LIKE DOMAIN-CONTAINING CTD PHOSPHATASE 1"/>
    <property type="match status" value="1"/>
</dbReference>
<dbReference type="InterPro" id="IPR036412">
    <property type="entry name" value="HAD-like_sf"/>
</dbReference>
<dbReference type="InterPro" id="IPR004274">
    <property type="entry name" value="FCP1_dom"/>
</dbReference>
<dbReference type="EMBL" id="WNWW01000138">
    <property type="protein sequence ID" value="KAF3429902.1"/>
    <property type="molecule type" value="Genomic_DNA"/>
</dbReference>
<keyword evidence="6" id="KW-0378">Hydrolase</keyword>
<protein>
    <recommendedName>
        <fullName evidence="4">Ubiquitin-like domain-containing CTD phosphatase 1</fullName>
        <ecNumber evidence="3">3.1.3.16</ecNumber>
    </recommendedName>
    <alternativeName>
        <fullName evidence="10">Nuclear proteasome inhibitor UBLCP1</fullName>
    </alternativeName>
</protein>
<accession>A0A833SB40</accession>
<comment type="cofactor">
    <cofactor evidence="1">
        <name>Mg(2+)</name>
        <dbReference type="ChEBI" id="CHEBI:18420"/>
    </cofactor>
</comment>
<evidence type="ECO:0000313" key="14">
    <source>
        <dbReference type="EMBL" id="KAF3429902.1"/>
    </source>
</evidence>
<proteinExistence type="predicted"/>
<evidence type="ECO:0000256" key="6">
    <source>
        <dbReference type="ARBA" id="ARBA00022801"/>
    </source>
</evidence>
<keyword evidence="9" id="KW-0539">Nucleus</keyword>
<comment type="subcellular location">
    <subcellularLocation>
        <location evidence="2">Nucleus</location>
    </subcellularLocation>
</comment>
<evidence type="ECO:0000256" key="8">
    <source>
        <dbReference type="ARBA" id="ARBA00022912"/>
    </source>
</evidence>
<dbReference type="Proteomes" id="UP000655588">
    <property type="component" value="Unassembled WGS sequence"/>
</dbReference>
<reference evidence="14" key="1">
    <citation type="submission" date="2019-11" db="EMBL/GenBank/DDBJ databases">
        <title>The nuclear and mitochondrial genomes of Frieseomelitta varia - a highly eusocial stingless bee (Meliponini) with a permanently sterile worker caste.</title>
        <authorList>
            <person name="Freitas F.C.P."/>
            <person name="Lourenco A.P."/>
            <person name="Nunes F.M.F."/>
            <person name="Paschoal A.R."/>
            <person name="Abreu F.C.P."/>
            <person name="Barbin F.O."/>
            <person name="Bataglia L."/>
            <person name="Cardoso-Junior C.A.M."/>
            <person name="Cervoni M.S."/>
            <person name="Silva S.R."/>
            <person name="Dalarmi F."/>
            <person name="Del Lama M.A."/>
            <person name="Depintor T.S."/>
            <person name="Ferreira K.M."/>
            <person name="Goria P.S."/>
            <person name="Jaskot M.C."/>
            <person name="Lago D.C."/>
            <person name="Luna-Lucena D."/>
            <person name="Moda L.M."/>
            <person name="Nascimento L."/>
            <person name="Pedrino M."/>
            <person name="Rabico F.O."/>
            <person name="Sanches F.C."/>
            <person name="Santos D.E."/>
            <person name="Santos C.G."/>
            <person name="Vieira J."/>
            <person name="Lopes T.F."/>
            <person name="Barchuk A.R."/>
            <person name="Hartfelder K."/>
            <person name="Simoes Z.L.P."/>
            <person name="Bitondi M.M.G."/>
            <person name="Pinheiro D.G."/>
        </authorList>
    </citation>
    <scope>NUCLEOTIDE SEQUENCE</scope>
    <source>
        <strain evidence="14">USP_RPSP 00005682</strain>
        <tissue evidence="14">Whole individual</tissue>
    </source>
</reference>
<evidence type="ECO:0000256" key="2">
    <source>
        <dbReference type="ARBA" id="ARBA00004123"/>
    </source>
</evidence>
<dbReference type="SUPFAM" id="SSF54236">
    <property type="entry name" value="Ubiquitin-like"/>
    <property type="match status" value="1"/>
</dbReference>
<dbReference type="GO" id="GO:0005634">
    <property type="term" value="C:nucleus"/>
    <property type="evidence" value="ECO:0007669"/>
    <property type="project" value="UniProtKB-SubCell"/>
</dbReference>
<evidence type="ECO:0000256" key="3">
    <source>
        <dbReference type="ARBA" id="ARBA00013081"/>
    </source>
</evidence>
<dbReference type="GO" id="GO:0004722">
    <property type="term" value="F:protein serine/threonine phosphatase activity"/>
    <property type="evidence" value="ECO:0007669"/>
    <property type="project" value="UniProtKB-EC"/>
</dbReference>
<comment type="caution">
    <text evidence="14">The sequence shown here is derived from an EMBL/GenBank/DDBJ whole genome shotgun (WGS) entry which is preliminary data.</text>
</comment>
<evidence type="ECO:0000259" key="13">
    <source>
        <dbReference type="PROSITE" id="PS50969"/>
    </source>
</evidence>
<evidence type="ECO:0000256" key="10">
    <source>
        <dbReference type="ARBA" id="ARBA00032039"/>
    </source>
</evidence>
<dbReference type="EC" id="3.1.3.16" evidence="3"/>
<dbReference type="SUPFAM" id="SSF56784">
    <property type="entry name" value="HAD-like"/>
    <property type="match status" value="1"/>
</dbReference>
<name>A0A833SB40_9HYME</name>
<dbReference type="SMART" id="SM00577">
    <property type="entry name" value="CPDc"/>
    <property type="match status" value="1"/>
</dbReference>
<dbReference type="InterPro" id="IPR011943">
    <property type="entry name" value="HAD-SF_hydro_IIID"/>
</dbReference>
<evidence type="ECO:0000256" key="1">
    <source>
        <dbReference type="ARBA" id="ARBA00001946"/>
    </source>
</evidence>
<dbReference type="InterPro" id="IPR029071">
    <property type="entry name" value="Ubiquitin-like_domsf"/>
</dbReference>
<dbReference type="Pfam" id="PF00240">
    <property type="entry name" value="ubiquitin"/>
    <property type="match status" value="1"/>
</dbReference>
<sequence length="358" mass="42056">MENVGKIIIVWGRKKIEIPDVNLDDTVRGLKERIYKETSILPERQKLLNLRTKGYVLNCFHELLFFYFPLLSIEFLFSPDKACQEEEILRDLGMKPGFKLMLMGSREEDIAKVCHAPKDLPDVINDFKTEEEEIEIENVKLCLFQIQCRIGLYRFVELNPFREGKKLLVLDIDYTIFDPKSTAESGVELMRPFLHQFLTLAYLNYDIVIWSATSMKWINEKMKVLGVSSNPYYKIACHLDSNAMINVHTSKYGTITAKPLAIIWGKYKQFSAKNTIMFDDIRRNFIMNPQSGLKIKPFRHAHITRRKDRELLKLSQYLKLIAKVDDFQTLNHRKWQEYIIDKTKEEKKSKEGNEGRSE</sequence>
<dbReference type="PROSITE" id="PS50969">
    <property type="entry name" value="FCP1"/>
    <property type="match status" value="1"/>
</dbReference>
<dbReference type="Gene3D" id="3.10.20.90">
    <property type="entry name" value="Phosphatidylinositol 3-kinase Catalytic Subunit, Chain A, domain 1"/>
    <property type="match status" value="1"/>
</dbReference>
<dbReference type="NCBIfam" id="TIGR02245">
    <property type="entry name" value="HAD_IIID1"/>
    <property type="match status" value="1"/>
</dbReference>
<dbReference type="AlphaFoldDB" id="A0A833SB40"/>
<comment type="catalytic activity">
    <reaction evidence="12">
        <text>O-phospho-L-threonyl-[protein] + H2O = L-threonyl-[protein] + phosphate</text>
        <dbReference type="Rhea" id="RHEA:47004"/>
        <dbReference type="Rhea" id="RHEA-COMP:11060"/>
        <dbReference type="Rhea" id="RHEA-COMP:11605"/>
        <dbReference type="ChEBI" id="CHEBI:15377"/>
        <dbReference type="ChEBI" id="CHEBI:30013"/>
        <dbReference type="ChEBI" id="CHEBI:43474"/>
        <dbReference type="ChEBI" id="CHEBI:61977"/>
        <dbReference type="EC" id="3.1.3.16"/>
    </reaction>
</comment>
<dbReference type="PANTHER" id="PTHR48493:SF1">
    <property type="entry name" value="UBIQUITIN-LIKE DOMAIN-CONTAINING CTD PHOSPHATASE 1"/>
    <property type="match status" value="1"/>
</dbReference>
<organism evidence="14 15">
    <name type="scientific">Frieseomelitta varia</name>
    <dbReference type="NCBI Taxonomy" id="561572"/>
    <lineage>
        <taxon>Eukaryota</taxon>
        <taxon>Metazoa</taxon>
        <taxon>Ecdysozoa</taxon>
        <taxon>Arthropoda</taxon>
        <taxon>Hexapoda</taxon>
        <taxon>Insecta</taxon>
        <taxon>Pterygota</taxon>
        <taxon>Neoptera</taxon>
        <taxon>Endopterygota</taxon>
        <taxon>Hymenoptera</taxon>
        <taxon>Apocrita</taxon>
        <taxon>Aculeata</taxon>
        <taxon>Apoidea</taxon>
        <taxon>Anthophila</taxon>
        <taxon>Apidae</taxon>
        <taxon>Frieseomelitta</taxon>
    </lineage>
</organism>
<evidence type="ECO:0000256" key="11">
    <source>
        <dbReference type="ARBA" id="ARBA00047761"/>
    </source>
</evidence>
<evidence type="ECO:0000256" key="4">
    <source>
        <dbReference type="ARBA" id="ARBA00014187"/>
    </source>
</evidence>
<dbReference type="GO" id="GO:0046872">
    <property type="term" value="F:metal ion binding"/>
    <property type="evidence" value="ECO:0007669"/>
    <property type="project" value="UniProtKB-KW"/>
</dbReference>
<dbReference type="Gene3D" id="3.40.50.1000">
    <property type="entry name" value="HAD superfamily/HAD-like"/>
    <property type="match status" value="1"/>
</dbReference>
<evidence type="ECO:0000256" key="9">
    <source>
        <dbReference type="ARBA" id="ARBA00023242"/>
    </source>
</evidence>
<dbReference type="InterPro" id="IPR000626">
    <property type="entry name" value="Ubiquitin-like_dom"/>
</dbReference>
<dbReference type="Pfam" id="PF03031">
    <property type="entry name" value="NIF"/>
    <property type="match status" value="1"/>
</dbReference>
<keyword evidence="8" id="KW-0904">Protein phosphatase</keyword>